<evidence type="ECO:0000256" key="6">
    <source>
        <dbReference type="ARBA" id="ARBA00023136"/>
    </source>
</evidence>
<dbReference type="Gene3D" id="1.20.144.10">
    <property type="entry name" value="Phosphatidic acid phosphatase type 2/haloperoxidase"/>
    <property type="match status" value="1"/>
</dbReference>
<evidence type="ECO:0000256" key="7">
    <source>
        <dbReference type="SAM" id="MobiDB-lite"/>
    </source>
</evidence>
<feature type="transmembrane region" description="Helical" evidence="8">
    <location>
        <begin position="139"/>
        <end position="157"/>
    </location>
</feature>
<feature type="region of interest" description="Disordered" evidence="7">
    <location>
        <begin position="194"/>
        <end position="216"/>
    </location>
</feature>
<evidence type="ECO:0000313" key="10">
    <source>
        <dbReference type="EMBL" id="MBO4159713.1"/>
    </source>
</evidence>
<evidence type="ECO:0000256" key="2">
    <source>
        <dbReference type="ARBA" id="ARBA00022475"/>
    </source>
</evidence>
<keyword evidence="11" id="KW-1185">Reference proteome</keyword>
<feature type="transmembrane region" description="Helical" evidence="8">
    <location>
        <begin position="163"/>
        <end position="182"/>
    </location>
</feature>
<evidence type="ECO:0000256" key="5">
    <source>
        <dbReference type="ARBA" id="ARBA00022989"/>
    </source>
</evidence>
<feature type="transmembrane region" description="Helical" evidence="8">
    <location>
        <begin position="34"/>
        <end position="55"/>
    </location>
</feature>
<evidence type="ECO:0000256" key="4">
    <source>
        <dbReference type="ARBA" id="ARBA00022801"/>
    </source>
</evidence>
<organism evidence="10 11">
    <name type="scientific">Micromonospora antibiotica</name>
    <dbReference type="NCBI Taxonomy" id="2807623"/>
    <lineage>
        <taxon>Bacteria</taxon>
        <taxon>Bacillati</taxon>
        <taxon>Actinomycetota</taxon>
        <taxon>Actinomycetes</taxon>
        <taxon>Micromonosporales</taxon>
        <taxon>Micromonosporaceae</taxon>
        <taxon>Micromonospora</taxon>
    </lineage>
</organism>
<keyword evidence="5 8" id="KW-1133">Transmembrane helix</keyword>
<dbReference type="PANTHER" id="PTHR14969">
    <property type="entry name" value="SPHINGOSINE-1-PHOSPHATE PHOSPHOHYDROLASE"/>
    <property type="match status" value="1"/>
</dbReference>
<comment type="subcellular location">
    <subcellularLocation>
        <location evidence="1">Cell membrane</location>
        <topology evidence="1">Multi-pass membrane protein</topology>
    </subcellularLocation>
</comment>
<keyword evidence="6 8" id="KW-0472">Membrane</keyword>
<name>A0ABS3V284_9ACTN</name>
<keyword evidence="4" id="KW-0378">Hydrolase</keyword>
<evidence type="ECO:0000259" key="9">
    <source>
        <dbReference type="SMART" id="SM00014"/>
    </source>
</evidence>
<dbReference type="Proteomes" id="UP000671399">
    <property type="component" value="Unassembled WGS sequence"/>
</dbReference>
<comment type="caution">
    <text evidence="10">The sequence shown here is derived from an EMBL/GenBank/DDBJ whole genome shotgun (WGS) entry which is preliminary data.</text>
</comment>
<evidence type="ECO:0000256" key="3">
    <source>
        <dbReference type="ARBA" id="ARBA00022692"/>
    </source>
</evidence>
<accession>A0ABS3V284</accession>
<evidence type="ECO:0000256" key="1">
    <source>
        <dbReference type="ARBA" id="ARBA00004651"/>
    </source>
</evidence>
<keyword evidence="3 8" id="KW-0812">Transmembrane</keyword>
<gene>
    <name evidence="10" type="ORF">JQN83_02670</name>
</gene>
<dbReference type="EMBL" id="JAGFWR010000001">
    <property type="protein sequence ID" value="MBO4159713.1"/>
    <property type="molecule type" value="Genomic_DNA"/>
</dbReference>
<proteinExistence type="predicted"/>
<evidence type="ECO:0000256" key="8">
    <source>
        <dbReference type="SAM" id="Phobius"/>
    </source>
</evidence>
<dbReference type="RefSeq" id="WP_208565388.1">
    <property type="nucleotide sequence ID" value="NZ_JAGFWR010000001.1"/>
</dbReference>
<reference evidence="10 11" key="1">
    <citation type="submission" date="2021-03" db="EMBL/GenBank/DDBJ databases">
        <authorList>
            <person name="Lee D.-H."/>
        </authorList>
    </citation>
    <scope>NUCLEOTIDE SEQUENCE [LARGE SCALE GENOMIC DNA]</scope>
    <source>
        <strain evidence="10 11">MMS20-R2-23</strain>
    </source>
</reference>
<feature type="domain" description="Phosphatidic acid phosphatase type 2/haloperoxidase" evidence="9">
    <location>
        <begin position="68"/>
        <end position="178"/>
    </location>
</feature>
<evidence type="ECO:0000313" key="11">
    <source>
        <dbReference type="Proteomes" id="UP000671399"/>
    </source>
</evidence>
<dbReference type="SUPFAM" id="SSF48317">
    <property type="entry name" value="Acid phosphatase/Vanadium-dependent haloperoxidase"/>
    <property type="match status" value="1"/>
</dbReference>
<dbReference type="SMART" id="SM00014">
    <property type="entry name" value="acidPPc"/>
    <property type="match status" value="1"/>
</dbReference>
<protein>
    <submittedName>
        <fullName evidence="10">Phosphatase PAP2 family protein</fullName>
    </submittedName>
</protein>
<sequence length="216" mass="22598">MEKTFTADIPDISEQWYRDAVDVADSAPTPVQWFAVHFTEGVILLLGLLLVAVAVSRLRHADPWGRALALVAPAAVVLAYGCSEVLKSLVDEDRPCRGAVAILAGQCPPVGDWSFPSNHATIAGALATAVLLLSPRWGLLAVPLALLAALSRVFVGVHYPHDVLAGLLLGVAVTLLLAPVTARAVAGTLRRRGVPAGREPVPTAPGPAAERDRAGH</sequence>
<dbReference type="InterPro" id="IPR036938">
    <property type="entry name" value="PAP2/HPO_sf"/>
</dbReference>
<keyword evidence="2" id="KW-1003">Cell membrane</keyword>
<dbReference type="InterPro" id="IPR000326">
    <property type="entry name" value="PAP2/HPO"/>
</dbReference>
<dbReference type="PANTHER" id="PTHR14969:SF62">
    <property type="entry name" value="DECAPRENYLPHOSPHORYL-5-PHOSPHORIBOSE PHOSPHATASE RV3807C-RELATED"/>
    <property type="match status" value="1"/>
</dbReference>
<dbReference type="Pfam" id="PF01569">
    <property type="entry name" value="PAP2"/>
    <property type="match status" value="1"/>
</dbReference>